<keyword evidence="1" id="KW-0472">Membrane</keyword>
<evidence type="ECO:0000256" key="1">
    <source>
        <dbReference type="SAM" id="Phobius"/>
    </source>
</evidence>
<accession>A0A3P3VQ78</accession>
<gene>
    <name evidence="2" type="ORF">D0544_07295</name>
</gene>
<feature type="transmembrane region" description="Helical" evidence="1">
    <location>
        <begin position="32"/>
        <end position="54"/>
    </location>
</feature>
<dbReference type="Proteomes" id="UP000280792">
    <property type="component" value="Unassembled WGS sequence"/>
</dbReference>
<comment type="caution">
    <text evidence="2">The sequence shown here is derived from an EMBL/GenBank/DDBJ whole genome shotgun (WGS) entry which is preliminary data.</text>
</comment>
<evidence type="ECO:0008006" key="4">
    <source>
        <dbReference type="Google" id="ProtNLM"/>
    </source>
</evidence>
<dbReference type="AlphaFoldDB" id="A0A3P3VQ78"/>
<keyword evidence="1" id="KW-1133">Transmembrane helix</keyword>
<reference evidence="2 3" key="2">
    <citation type="submission" date="2018-12" db="EMBL/GenBank/DDBJ databases">
        <title>Simiduia agarivorans gen. nov., sp. nov., a marine, agarolytic bacterium isolated from shallow coastal water from Keelung, Taiwan.</title>
        <authorList>
            <person name="Shieh W.Y."/>
        </authorList>
    </citation>
    <scope>NUCLEOTIDE SEQUENCE [LARGE SCALE GENOMIC DNA]</scope>
    <source>
        <strain evidence="2 3">GTF-13</strain>
    </source>
</reference>
<reference evidence="2 3" key="1">
    <citation type="submission" date="2018-08" db="EMBL/GenBank/DDBJ databases">
        <authorList>
            <person name="Khan S.A."/>
        </authorList>
    </citation>
    <scope>NUCLEOTIDE SEQUENCE [LARGE SCALE GENOMIC DNA]</scope>
    <source>
        <strain evidence="2 3">GTF-13</strain>
    </source>
</reference>
<dbReference type="RefSeq" id="WP_125015316.1">
    <property type="nucleotide sequence ID" value="NZ_QWEZ01000001.1"/>
</dbReference>
<proteinExistence type="predicted"/>
<evidence type="ECO:0000313" key="2">
    <source>
        <dbReference type="EMBL" id="RRJ84885.1"/>
    </source>
</evidence>
<dbReference type="EMBL" id="QWEZ01000001">
    <property type="protein sequence ID" value="RRJ84885.1"/>
    <property type="molecule type" value="Genomic_DNA"/>
</dbReference>
<organism evidence="2 3">
    <name type="scientific">Aestuariirhabdus litorea</name>
    <dbReference type="NCBI Taxonomy" id="2528527"/>
    <lineage>
        <taxon>Bacteria</taxon>
        <taxon>Pseudomonadati</taxon>
        <taxon>Pseudomonadota</taxon>
        <taxon>Gammaproteobacteria</taxon>
        <taxon>Oceanospirillales</taxon>
        <taxon>Aestuariirhabdaceae</taxon>
        <taxon>Aestuariirhabdus</taxon>
    </lineage>
</organism>
<keyword evidence="1" id="KW-0812">Transmembrane</keyword>
<evidence type="ECO:0000313" key="3">
    <source>
        <dbReference type="Proteomes" id="UP000280792"/>
    </source>
</evidence>
<protein>
    <recommendedName>
        <fullName evidence="4">Cation/multidrug efflux pump</fullName>
    </recommendedName>
</protein>
<keyword evidence="3" id="KW-1185">Reference proteome</keyword>
<sequence>MIYGGIAVGVGLVALLLLYVAFKLLGGNWLLAWLRGSAGLLVLAAAGVTALLGWDTYSYTPVSGTETLATISFSQQGEQQFRAVVADRKGAESLVELQGELWRLGVRRVSWSPVLSRLGLSPGYRLADITARYLSIEQEQQADRKAEPLAVSQYGVDGWQLIQLVGTSSLLQAGLAQSDYLPMVDGGLYRVDIVAGEVRVEAVNDSARAALAQWR</sequence>
<name>A0A3P3VQ78_9GAMM</name>
<feature type="transmembrane region" description="Helical" evidence="1">
    <location>
        <begin position="6"/>
        <end position="25"/>
    </location>
</feature>